<dbReference type="InterPro" id="IPR000421">
    <property type="entry name" value="FA58C"/>
</dbReference>
<protein>
    <submittedName>
        <fullName evidence="2">Chitobiase</fullName>
        <ecNumber evidence="2">3.2.1.169</ecNumber>
    </submittedName>
    <submittedName>
        <fullName evidence="4">Discoidin domain-containing protein</fullName>
    </submittedName>
</protein>
<feature type="domain" description="F5/8 type C" evidence="1">
    <location>
        <begin position="215"/>
        <end position="366"/>
    </location>
</feature>
<evidence type="ECO:0000313" key="9">
    <source>
        <dbReference type="Proteomes" id="UP001156218"/>
    </source>
</evidence>
<reference evidence="4" key="4">
    <citation type="submission" date="2021-07" db="EMBL/GenBank/DDBJ databases">
        <title>Comparative genomics of Bacteroides fragilis group isolates reveals species-dependent resistance mechanisms and validates clinical tools for resistance prediction.</title>
        <authorList>
            <person name="Wallace M.J."/>
            <person name="Jean S."/>
            <person name="Wallace M.A."/>
            <person name="Carey-Ann B.D."/>
            <person name="Dantas G."/>
        </authorList>
    </citation>
    <scope>NUCLEOTIDE SEQUENCE</scope>
    <source>
        <strain evidence="4">BJH_160</strain>
    </source>
</reference>
<keyword evidence="2" id="KW-0326">Glycosidase</keyword>
<evidence type="ECO:0000313" key="3">
    <source>
        <dbReference type="EMBL" id="KAB4469302.1"/>
    </source>
</evidence>
<evidence type="ECO:0000313" key="4">
    <source>
        <dbReference type="EMBL" id="MCE9237117.1"/>
    </source>
</evidence>
<evidence type="ECO:0000259" key="1">
    <source>
        <dbReference type="PROSITE" id="PS50022"/>
    </source>
</evidence>
<dbReference type="Proteomes" id="UP001156218">
    <property type="component" value="Chromosome"/>
</dbReference>
<dbReference type="GO" id="GO:0102571">
    <property type="term" value="F:[protein]-3-O-(N-acetyl-D-glucosaminyl)-L-serine/L-threonine O-N-acetyl-alpha-D-glucosaminase activity"/>
    <property type="evidence" value="ECO:0007669"/>
    <property type="project" value="UniProtKB-EC"/>
</dbReference>
<dbReference type="PROSITE" id="PS51257">
    <property type="entry name" value="PROKAR_LIPOPROTEIN"/>
    <property type="match status" value="1"/>
</dbReference>
<dbReference type="Gene3D" id="2.60.120.260">
    <property type="entry name" value="Galactose-binding domain-like"/>
    <property type="match status" value="1"/>
</dbReference>
<name>A0A173U1R1_BACT4</name>
<dbReference type="EC" id="3.2.1.169" evidence="2"/>
<dbReference type="Proteomes" id="UP001162960">
    <property type="component" value="Chromosome"/>
</dbReference>
<dbReference type="PROSITE" id="PS50022">
    <property type="entry name" value="FA58C_3"/>
    <property type="match status" value="1"/>
</dbReference>
<dbReference type="Proteomes" id="UP000488521">
    <property type="component" value="Unassembled WGS sequence"/>
</dbReference>
<proteinExistence type="predicted"/>
<reference evidence="5 9" key="3">
    <citation type="submission" date="2021-06" db="EMBL/GenBank/DDBJ databases">
        <title>Interrogation of the integrated mobile genetic elements in gut-associated Bacteroides with a consensus prediction approach.</title>
        <authorList>
            <person name="Campbell D.E."/>
            <person name="Leigh J.R."/>
            <person name="Kim T."/>
            <person name="England W."/>
            <person name="Whitaker R.J."/>
            <person name="Degnan P.H."/>
        </authorList>
    </citation>
    <scope>NUCLEOTIDE SEQUENCE</scope>
    <source>
        <strain evidence="6">VPI-3443</strain>
        <strain evidence="5 9">WAL8669</strain>
    </source>
</reference>
<dbReference type="EMBL" id="JAHYQA010000003">
    <property type="protein sequence ID" value="MCE9237117.1"/>
    <property type="molecule type" value="Genomic_DNA"/>
</dbReference>
<organism evidence="2 7">
    <name type="scientific">Bacteroides thetaiotaomicron</name>
    <dbReference type="NCBI Taxonomy" id="818"/>
    <lineage>
        <taxon>Bacteria</taxon>
        <taxon>Pseudomonadati</taxon>
        <taxon>Bacteroidota</taxon>
        <taxon>Bacteroidia</taxon>
        <taxon>Bacteroidales</taxon>
        <taxon>Bacteroidaceae</taxon>
        <taxon>Bacteroides</taxon>
    </lineage>
</organism>
<accession>A0A173U1R1</accession>
<sequence>MNRNLYIGIIVILAIGILSCTEMNHLHQPYLDEGETIYASKVDSVIIRPGNMRLALDIYAPSQRAERGIVYWNNDQNSLEFEIEKKNKGEAQELIISELEEGSHIFTFVLFDAYGHKSLPIEAVGTVYGEDYASALLNRVLDGVEITDNGVKLLWRSGGEDLGLLLTYINMRGEKIEITVSPEENETLITDAVPGKEFTYCTFYKPEEDAIDIFTSKPKTGHFPYETLDRTGWEAIDCSDERADDGGGKAAVLDGNLSTYWHSQWGPDAPLPHWILIDMKKVYEIGGVEIVRRLDNTNTRTLKFEVSEDGVTYLTAGEMDFGDDSNSAGSKTVTFTSIRGRYLKCWVTDSNSNPHASIAEIYIKGRELE</sequence>
<evidence type="ECO:0000313" key="5">
    <source>
        <dbReference type="EMBL" id="UYU65588.1"/>
    </source>
</evidence>
<dbReference type="Pfam" id="PF00754">
    <property type="entry name" value="F5_F8_type_C"/>
    <property type="match status" value="1"/>
</dbReference>
<dbReference type="Proteomes" id="UP001200544">
    <property type="component" value="Unassembled WGS sequence"/>
</dbReference>
<evidence type="ECO:0000313" key="7">
    <source>
        <dbReference type="Proteomes" id="UP000095576"/>
    </source>
</evidence>
<dbReference type="EMBL" id="WCRS01000024">
    <property type="protein sequence ID" value="KAB4469302.1"/>
    <property type="molecule type" value="Genomic_DNA"/>
</dbReference>
<reference evidence="2 7" key="1">
    <citation type="submission" date="2015-09" db="EMBL/GenBank/DDBJ databases">
        <authorList>
            <consortium name="Pathogen Informatics"/>
        </authorList>
    </citation>
    <scope>NUCLEOTIDE SEQUENCE [LARGE SCALE GENOMIC DNA]</scope>
    <source>
        <strain evidence="2 7">2789STDY5834899</strain>
    </source>
</reference>
<dbReference type="AlphaFoldDB" id="A0A173U1R1"/>
<dbReference type="EMBL" id="CP083685">
    <property type="protein sequence ID" value="UYU91466.1"/>
    <property type="molecule type" value="Genomic_DNA"/>
</dbReference>
<dbReference type="RefSeq" id="WP_016268316.1">
    <property type="nucleotide sequence ID" value="NZ_BQNN01000001.1"/>
</dbReference>
<keyword evidence="2" id="KW-0378">Hydrolase</keyword>
<dbReference type="Pfam" id="PF16389">
    <property type="entry name" value="DUF4998"/>
    <property type="match status" value="1"/>
</dbReference>
<dbReference type="SUPFAM" id="SSF49785">
    <property type="entry name" value="Galactose-binding domain-like"/>
    <property type="match status" value="1"/>
</dbReference>
<dbReference type="InterPro" id="IPR008979">
    <property type="entry name" value="Galactose-bd-like_sf"/>
</dbReference>
<dbReference type="EMBL" id="CZAP01000009">
    <property type="protein sequence ID" value="CUP62046.1"/>
    <property type="molecule type" value="Genomic_DNA"/>
</dbReference>
<dbReference type="EMBL" id="CP083680">
    <property type="protein sequence ID" value="UYU65588.1"/>
    <property type="molecule type" value="Genomic_DNA"/>
</dbReference>
<gene>
    <name evidence="2" type="primary">nagJ_4</name>
    <name evidence="2" type="ORF">ERS852511_02677</name>
    <name evidence="3" type="ORF">GAN59_22160</name>
    <name evidence="4" type="ORF">K0H07_08095</name>
    <name evidence="5" type="ORF">KQP68_18695</name>
    <name evidence="6" type="ORF">KQP74_02195</name>
</gene>
<dbReference type="Proteomes" id="UP000095576">
    <property type="component" value="Unassembled WGS sequence"/>
</dbReference>
<evidence type="ECO:0000313" key="2">
    <source>
        <dbReference type="EMBL" id="CUP62046.1"/>
    </source>
</evidence>
<evidence type="ECO:0000313" key="8">
    <source>
        <dbReference type="Proteomes" id="UP000488521"/>
    </source>
</evidence>
<reference evidence="3 8" key="2">
    <citation type="journal article" date="2019" name="Nat. Med.">
        <title>A library of human gut bacterial isolates paired with longitudinal multiomics data enables mechanistic microbiome research.</title>
        <authorList>
            <person name="Poyet M."/>
            <person name="Groussin M."/>
            <person name="Gibbons S.M."/>
            <person name="Avila-Pacheco J."/>
            <person name="Jiang X."/>
            <person name="Kearney S.M."/>
            <person name="Perrotta A.R."/>
            <person name="Berdy B."/>
            <person name="Zhao S."/>
            <person name="Lieberman T.D."/>
            <person name="Swanson P.K."/>
            <person name="Smith M."/>
            <person name="Roesemann S."/>
            <person name="Alexander J.E."/>
            <person name="Rich S.A."/>
            <person name="Livny J."/>
            <person name="Vlamakis H."/>
            <person name="Clish C."/>
            <person name="Bullock K."/>
            <person name="Deik A."/>
            <person name="Scott J."/>
            <person name="Pierce K.A."/>
            <person name="Xavier R.J."/>
            <person name="Alm E.J."/>
        </authorList>
    </citation>
    <scope>NUCLEOTIDE SEQUENCE [LARGE SCALE GENOMIC DNA]</scope>
    <source>
        <strain evidence="3 8">BIOML-A156</strain>
    </source>
</reference>
<evidence type="ECO:0000313" key="6">
    <source>
        <dbReference type="EMBL" id="UYU91466.1"/>
    </source>
</evidence>